<keyword evidence="2" id="KW-1185">Reference proteome</keyword>
<gene>
    <name evidence="1" type="ORF">PMH09_02560</name>
</gene>
<reference evidence="1 2" key="1">
    <citation type="submission" date="2023-01" db="EMBL/GenBank/DDBJ databases">
        <title>Novel diversity within Roseofilum (Cyanobacteria; Desertifilaceae) from marine benthic mats with descriptions of four novel species.</title>
        <authorList>
            <person name="Wang Y."/>
            <person name="Berthold D.E."/>
            <person name="Hu J."/>
            <person name="Lefler F.W."/>
            <person name="Laughinghouse H.D. IV."/>
        </authorList>
    </citation>
    <scope>NUCLEOTIDE SEQUENCE [LARGE SCALE GENOMIC DNA]</scope>
    <source>
        <strain evidence="1 2">BLCC-M143</strain>
    </source>
</reference>
<dbReference type="Gene3D" id="1.10.10.1770">
    <property type="entry name" value="Gun4-like"/>
    <property type="match status" value="1"/>
</dbReference>
<evidence type="ECO:0000313" key="1">
    <source>
        <dbReference type="EMBL" id="MDJ1182066.1"/>
    </source>
</evidence>
<protein>
    <submittedName>
        <fullName evidence="1">Uncharacterized protein</fullName>
    </submittedName>
</protein>
<organism evidence="1 2">
    <name type="scientific">Roseofilum casamattae BLCC-M143</name>
    <dbReference type="NCBI Taxonomy" id="3022442"/>
    <lineage>
        <taxon>Bacteria</taxon>
        <taxon>Bacillati</taxon>
        <taxon>Cyanobacteriota</taxon>
        <taxon>Cyanophyceae</taxon>
        <taxon>Desertifilales</taxon>
        <taxon>Desertifilaceae</taxon>
        <taxon>Roseofilum</taxon>
        <taxon>Roseofilum casamattae</taxon>
    </lineage>
</organism>
<sequence length="64" mass="7387">MRDNIQAWRRFAIAVGWKTGTDKDDRGYLSRKDYRFTINAPRGHLGTDGENFNSILVRARACDL</sequence>
<accession>A0ABT7BSA9</accession>
<name>A0ABT7BSA9_9CYAN</name>
<proteinExistence type="predicted"/>
<dbReference type="Proteomes" id="UP001232992">
    <property type="component" value="Unassembled WGS sequence"/>
</dbReference>
<dbReference type="RefSeq" id="WP_283756718.1">
    <property type="nucleotide sequence ID" value="NZ_JAQOSQ010000002.1"/>
</dbReference>
<evidence type="ECO:0000313" key="2">
    <source>
        <dbReference type="Proteomes" id="UP001232992"/>
    </source>
</evidence>
<comment type="caution">
    <text evidence="1">The sequence shown here is derived from an EMBL/GenBank/DDBJ whole genome shotgun (WGS) entry which is preliminary data.</text>
</comment>
<dbReference type="EMBL" id="JAQOSQ010000002">
    <property type="protein sequence ID" value="MDJ1182066.1"/>
    <property type="molecule type" value="Genomic_DNA"/>
</dbReference>